<proteinExistence type="predicted"/>
<name>A0A284RT37_ARMOS</name>
<protein>
    <submittedName>
        <fullName evidence="1">Uncharacterized protein</fullName>
    </submittedName>
</protein>
<evidence type="ECO:0000313" key="1">
    <source>
        <dbReference type="EMBL" id="SJL11899.1"/>
    </source>
</evidence>
<sequence length="175" mass="19568">MSVLEALQIFPKASFGEEIVTHSAVYSLRPSDGPAIRKCHDPTPDISLSREAKGQHSQGHQTDAFEVIPTLFGPECYKHMHICALKRDTILIPGPSWRIPTLPKKCPETSPPLHSTIVASDTANQRLPRRMPFRFRRSLPSPLFGQEFPDRRSGCNVSGRKNSLLRPDIRAGILH</sequence>
<keyword evidence="2" id="KW-1185">Reference proteome</keyword>
<accession>A0A284RT37</accession>
<gene>
    <name evidence="1" type="ORF">ARMOST_15313</name>
</gene>
<reference evidence="2" key="1">
    <citation type="journal article" date="2017" name="Nat. Ecol. Evol.">
        <title>Genome expansion and lineage-specific genetic innovations in the forest pathogenic fungi Armillaria.</title>
        <authorList>
            <person name="Sipos G."/>
            <person name="Prasanna A.N."/>
            <person name="Walter M.C."/>
            <person name="O'Connor E."/>
            <person name="Balint B."/>
            <person name="Krizsan K."/>
            <person name="Kiss B."/>
            <person name="Hess J."/>
            <person name="Varga T."/>
            <person name="Slot J."/>
            <person name="Riley R."/>
            <person name="Boka B."/>
            <person name="Rigling D."/>
            <person name="Barry K."/>
            <person name="Lee J."/>
            <person name="Mihaltcheva S."/>
            <person name="LaButti K."/>
            <person name="Lipzen A."/>
            <person name="Waldron R."/>
            <person name="Moloney N.M."/>
            <person name="Sperisen C."/>
            <person name="Kredics L."/>
            <person name="Vagvoelgyi C."/>
            <person name="Patrignani A."/>
            <person name="Fitzpatrick D."/>
            <person name="Nagy I."/>
            <person name="Doyle S."/>
            <person name="Anderson J.B."/>
            <person name="Grigoriev I.V."/>
            <person name="Gueldener U."/>
            <person name="Muensterkoetter M."/>
            <person name="Nagy L.G."/>
        </authorList>
    </citation>
    <scope>NUCLEOTIDE SEQUENCE [LARGE SCALE GENOMIC DNA]</scope>
    <source>
        <strain evidence="2">C18/9</strain>
    </source>
</reference>
<dbReference type="EMBL" id="FUEG01000015">
    <property type="protein sequence ID" value="SJL11899.1"/>
    <property type="molecule type" value="Genomic_DNA"/>
</dbReference>
<evidence type="ECO:0000313" key="2">
    <source>
        <dbReference type="Proteomes" id="UP000219338"/>
    </source>
</evidence>
<dbReference type="AlphaFoldDB" id="A0A284RT37"/>
<dbReference type="Proteomes" id="UP000219338">
    <property type="component" value="Unassembled WGS sequence"/>
</dbReference>
<organism evidence="1 2">
    <name type="scientific">Armillaria ostoyae</name>
    <name type="common">Armillaria root rot fungus</name>
    <dbReference type="NCBI Taxonomy" id="47428"/>
    <lineage>
        <taxon>Eukaryota</taxon>
        <taxon>Fungi</taxon>
        <taxon>Dikarya</taxon>
        <taxon>Basidiomycota</taxon>
        <taxon>Agaricomycotina</taxon>
        <taxon>Agaricomycetes</taxon>
        <taxon>Agaricomycetidae</taxon>
        <taxon>Agaricales</taxon>
        <taxon>Marasmiineae</taxon>
        <taxon>Physalacriaceae</taxon>
        <taxon>Armillaria</taxon>
    </lineage>
</organism>